<sequence length="300" mass="33642">MLDLPTSSSQQTNMPGLTTGVIAPPAPTLKYDGSRKFTNTLKEHLSEGTNILVFSEVTKDDFSVLSSSKARPFRSVKYAYNSLSRTLTCRMPKTPHEDVTGQFRRLIEKQLMLMGVDCEVENQSSPLTQIGCWTKEPDTCWIPRDTDTPSVVLETGASETAAHLTNSARGWLETPGSTVLACITIKIGQGNVLNIDVWRHGLRRHGMATRYRHAPAVVQQHITIMDDPAGPQIEGWKLDDDLRVVNTTELLFDFSTFTKRPPENDLEHDIVIEYDMLDQLGATFFRNQHRRALTLNSPET</sequence>
<proteinExistence type="predicted"/>
<organism evidence="1 2">
    <name type="scientific">Aspergillus costaricaensis CBS 115574</name>
    <dbReference type="NCBI Taxonomy" id="1448317"/>
    <lineage>
        <taxon>Eukaryota</taxon>
        <taxon>Fungi</taxon>
        <taxon>Dikarya</taxon>
        <taxon>Ascomycota</taxon>
        <taxon>Pezizomycotina</taxon>
        <taxon>Eurotiomycetes</taxon>
        <taxon>Eurotiomycetidae</taxon>
        <taxon>Eurotiales</taxon>
        <taxon>Aspergillaceae</taxon>
        <taxon>Aspergillus</taxon>
        <taxon>Aspergillus subgen. Circumdati</taxon>
    </lineage>
</organism>
<dbReference type="EMBL" id="KZ824535">
    <property type="protein sequence ID" value="RAK94650.1"/>
    <property type="molecule type" value="Genomic_DNA"/>
</dbReference>
<name>A0ACD1IWE1_9EURO</name>
<reference evidence="1" key="1">
    <citation type="submission" date="2018-02" db="EMBL/GenBank/DDBJ databases">
        <title>The genomes of Aspergillus section Nigri reveals drivers in fungal speciation.</title>
        <authorList>
            <consortium name="DOE Joint Genome Institute"/>
            <person name="Vesth T.C."/>
            <person name="Nybo J."/>
            <person name="Theobald S."/>
            <person name="Brandl J."/>
            <person name="Frisvad J.C."/>
            <person name="Nielsen K.F."/>
            <person name="Lyhne E.K."/>
            <person name="Kogle M.E."/>
            <person name="Kuo A."/>
            <person name="Riley R."/>
            <person name="Clum A."/>
            <person name="Nolan M."/>
            <person name="Lipzen A."/>
            <person name="Salamov A."/>
            <person name="Henrissat B."/>
            <person name="Wiebenga A."/>
            <person name="De vries R.P."/>
            <person name="Grigoriev I.V."/>
            <person name="Mortensen U.H."/>
            <person name="Andersen M.R."/>
            <person name="Baker S.E."/>
        </authorList>
    </citation>
    <scope>NUCLEOTIDE SEQUENCE</scope>
    <source>
        <strain evidence="1">CBS 115574</strain>
    </source>
</reference>
<gene>
    <name evidence="1" type="ORF">BO79DRAFT_133511</name>
</gene>
<protein>
    <submittedName>
        <fullName evidence="1">Uncharacterized protein</fullName>
    </submittedName>
</protein>
<accession>A0ACD1IWE1</accession>
<dbReference type="Proteomes" id="UP000249748">
    <property type="component" value="Unassembled WGS sequence"/>
</dbReference>
<evidence type="ECO:0000313" key="1">
    <source>
        <dbReference type="EMBL" id="RAK94650.1"/>
    </source>
</evidence>
<keyword evidence="2" id="KW-1185">Reference proteome</keyword>
<evidence type="ECO:0000313" key="2">
    <source>
        <dbReference type="Proteomes" id="UP000249748"/>
    </source>
</evidence>